<dbReference type="STRING" id="869209.Tresu_0542"/>
<accession>F2NRE5</accession>
<dbReference type="PANTHER" id="PTHR46797:SF1">
    <property type="entry name" value="METHYLPHOSPHONATE SYNTHASE"/>
    <property type="match status" value="1"/>
</dbReference>
<dbReference type="Gene3D" id="1.10.260.40">
    <property type="entry name" value="lambda repressor-like DNA-binding domains"/>
    <property type="match status" value="1"/>
</dbReference>
<dbReference type="CDD" id="cd00093">
    <property type="entry name" value="HTH_XRE"/>
    <property type="match status" value="1"/>
</dbReference>
<dbReference type="PANTHER" id="PTHR46797">
    <property type="entry name" value="HTH-TYPE TRANSCRIPTIONAL REGULATOR"/>
    <property type="match status" value="1"/>
</dbReference>
<keyword evidence="1" id="KW-0238">DNA-binding</keyword>
<reference evidence="3 4" key="1">
    <citation type="journal article" date="2011" name="Stand. Genomic Sci.">
        <title>Complete genome sequence of Treponema succinifaciens type strain (6091).</title>
        <authorList>
            <person name="Han C."/>
            <person name="Gronow S."/>
            <person name="Teshima H."/>
            <person name="Lapidus A."/>
            <person name="Nolan M."/>
            <person name="Lucas S."/>
            <person name="Hammon N."/>
            <person name="Deshpande S."/>
            <person name="Cheng J.F."/>
            <person name="Zeytun A."/>
            <person name="Tapia R."/>
            <person name="Goodwin L."/>
            <person name="Pitluck S."/>
            <person name="Liolios K."/>
            <person name="Pagani I."/>
            <person name="Ivanova N."/>
            <person name="Mavromatis K."/>
            <person name="Mikhailova N."/>
            <person name="Huntemann M."/>
            <person name="Pati A."/>
            <person name="Chen A."/>
            <person name="Palaniappan K."/>
            <person name="Land M."/>
            <person name="Hauser L."/>
            <person name="Brambilla E.M."/>
            <person name="Rohde M."/>
            <person name="Goker M."/>
            <person name="Woyke T."/>
            <person name="Bristow J."/>
            <person name="Eisen J.A."/>
            <person name="Markowitz V."/>
            <person name="Hugenholtz P."/>
            <person name="Kyrpides N.C."/>
            <person name="Klenk H.P."/>
            <person name="Detter J.C."/>
        </authorList>
    </citation>
    <scope>NUCLEOTIDE SEQUENCE [LARGE SCALE GENOMIC DNA]</scope>
    <source>
        <strain evidence="4">ATCC 33096 / DSM 2489 / 6091</strain>
    </source>
</reference>
<dbReference type="KEGG" id="tsu:Tresu_0542"/>
<evidence type="ECO:0000259" key="2">
    <source>
        <dbReference type="PROSITE" id="PS50943"/>
    </source>
</evidence>
<dbReference type="Pfam" id="PF01381">
    <property type="entry name" value="HTH_3"/>
    <property type="match status" value="1"/>
</dbReference>
<dbReference type="InterPro" id="IPR010982">
    <property type="entry name" value="Lambda_DNA-bd_dom_sf"/>
</dbReference>
<feature type="domain" description="HTH cro/C1-type" evidence="2">
    <location>
        <begin position="16"/>
        <end position="70"/>
    </location>
</feature>
<dbReference type="GO" id="GO:0003677">
    <property type="term" value="F:DNA binding"/>
    <property type="evidence" value="ECO:0007669"/>
    <property type="project" value="UniProtKB-KW"/>
</dbReference>
<organism evidence="3 4">
    <name type="scientific">Treponema succinifaciens (strain ATCC 33096 / DSM 2489 / 6091)</name>
    <dbReference type="NCBI Taxonomy" id="869209"/>
    <lineage>
        <taxon>Bacteria</taxon>
        <taxon>Pseudomonadati</taxon>
        <taxon>Spirochaetota</taxon>
        <taxon>Spirochaetia</taxon>
        <taxon>Spirochaetales</taxon>
        <taxon>Treponemataceae</taxon>
        <taxon>Treponema</taxon>
    </lineage>
</organism>
<dbReference type="SMART" id="SM00530">
    <property type="entry name" value="HTH_XRE"/>
    <property type="match status" value="1"/>
</dbReference>
<dbReference type="GO" id="GO:0005829">
    <property type="term" value="C:cytosol"/>
    <property type="evidence" value="ECO:0007669"/>
    <property type="project" value="TreeGrafter"/>
</dbReference>
<dbReference type="eggNOG" id="COG1476">
    <property type="taxonomic scope" value="Bacteria"/>
</dbReference>
<reference evidence="4" key="2">
    <citation type="submission" date="2011-04" db="EMBL/GenBank/DDBJ databases">
        <title>The complete genome of chromosome of Treponema succinifaciens DSM 2489.</title>
        <authorList>
            <person name="Lucas S."/>
            <person name="Copeland A."/>
            <person name="Lapidus A."/>
            <person name="Bruce D."/>
            <person name="Goodwin L."/>
            <person name="Pitluck S."/>
            <person name="Peters L."/>
            <person name="Kyrpides N."/>
            <person name="Mavromatis K."/>
            <person name="Ivanova N."/>
            <person name="Ovchinnikova G."/>
            <person name="Teshima H."/>
            <person name="Detter J.C."/>
            <person name="Tapia R."/>
            <person name="Han C."/>
            <person name="Land M."/>
            <person name="Hauser L."/>
            <person name="Markowitz V."/>
            <person name="Cheng J.-F."/>
            <person name="Hugenholtz P."/>
            <person name="Woyke T."/>
            <person name="Wu D."/>
            <person name="Gronow S."/>
            <person name="Wellnitz S."/>
            <person name="Brambilla E."/>
            <person name="Klenk H.-P."/>
            <person name="Eisen J.A."/>
        </authorList>
    </citation>
    <scope>NUCLEOTIDE SEQUENCE [LARGE SCALE GENOMIC DNA]</scope>
    <source>
        <strain evidence="4">ATCC 33096 / DSM 2489 / 6091</strain>
    </source>
</reference>
<name>F2NRE5_TRES6</name>
<dbReference type="GeneID" id="302997748"/>
<dbReference type="REBASE" id="34423">
    <property type="entry name" value="C.Tsu2489ORF540P"/>
</dbReference>
<dbReference type="GO" id="GO:0003700">
    <property type="term" value="F:DNA-binding transcription factor activity"/>
    <property type="evidence" value="ECO:0007669"/>
    <property type="project" value="TreeGrafter"/>
</dbReference>
<dbReference type="AlphaFoldDB" id="F2NRE5"/>
<dbReference type="RefSeq" id="WP_013700794.1">
    <property type="nucleotide sequence ID" value="NC_015385.1"/>
</dbReference>
<gene>
    <name evidence="3" type="ordered locus">Tresu_0542</name>
</gene>
<proteinExistence type="predicted"/>
<dbReference type="OrthoDB" id="5461347at2"/>
<evidence type="ECO:0000313" key="4">
    <source>
        <dbReference type="Proteomes" id="UP000006852"/>
    </source>
</evidence>
<dbReference type="PROSITE" id="PS50943">
    <property type="entry name" value="HTH_CROC1"/>
    <property type="match status" value="1"/>
</dbReference>
<dbReference type="SUPFAM" id="SSF47413">
    <property type="entry name" value="lambda repressor-like DNA-binding domains"/>
    <property type="match status" value="1"/>
</dbReference>
<evidence type="ECO:0000313" key="3">
    <source>
        <dbReference type="EMBL" id="AEB13487.1"/>
    </source>
</evidence>
<dbReference type="Proteomes" id="UP000006852">
    <property type="component" value="Chromosome"/>
</dbReference>
<keyword evidence="4" id="KW-1185">Reference proteome</keyword>
<dbReference type="InterPro" id="IPR050807">
    <property type="entry name" value="TransReg_Diox_bact_type"/>
</dbReference>
<protein>
    <submittedName>
        <fullName evidence="3">Helix-turn-helix domain protein</fullName>
    </submittedName>
</protein>
<dbReference type="HOGENOM" id="CLU_066192_29_4_12"/>
<dbReference type="InterPro" id="IPR001387">
    <property type="entry name" value="Cro/C1-type_HTH"/>
</dbReference>
<dbReference type="EMBL" id="CP002631">
    <property type="protein sequence ID" value="AEB13487.1"/>
    <property type="molecule type" value="Genomic_DNA"/>
</dbReference>
<sequence length="71" mass="8250">MTTEEQDILSDFGNRLRKLRIEKGFSQEKFADLTQLDRTYVSGLERGKRNPSYLILLKIAKSLNISVKDLF</sequence>
<evidence type="ECO:0000256" key="1">
    <source>
        <dbReference type="ARBA" id="ARBA00023125"/>
    </source>
</evidence>